<dbReference type="PROSITE" id="PS50878">
    <property type="entry name" value="RT_POL"/>
    <property type="match status" value="1"/>
</dbReference>
<feature type="non-terminal residue" evidence="2">
    <location>
        <position position="621"/>
    </location>
</feature>
<gene>
    <name evidence="2" type="ORF">g.40988</name>
</gene>
<feature type="domain" description="Reverse transcriptase" evidence="1">
    <location>
        <begin position="385"/>
        <end position="621"/>
    </location>
</feature>
<proteinExistence type="predicted"/>
<dbReference type="SUPFAM" id="SSF56672">
    <property type="entry name" value="DNA/RNA polymerases"/>
    <property type="match status" value="1"/>
</dbReference>
<name>A0A1B6I1C2_9HEMI</name>
<dbReference type="GO" id="GO:0003824">
    <property type="term" value="F:catalytic activity"/>
    <property type="evidence" value="ECO:0007669"/>
    <property type="project" value="InterPro"/>
</dbReference>
<dbReference type="PANTHER" id="PTHR19446">
    <property type="entry name" value="REVERSE TRANSCRIPTASES"/>
    <property type="match status" value="1"/>
</dbReference>
<dbReference type="CDD" id="cd01650">
    <property type="entry name" value="RT_nLTR_like"/>
    <property type="match status" value="1"/>
</dbReference>
<protein>
    <recommendedName>
        <fullName evidence="1">Reverse transcriptase domain-containing protein</fullName>
    </recommendedName>
</protein>
<dbReference type="InterPro" id="IPR043502">
    <property type="entry name" value="DNA/RNA_pol_sf"/>
</dbReference>
<evidence type="ECO:0000313" key="2">
    <source>
        <dbReference type="EMBL" id="JAS80751.1"/>
    </source>
</evidence>
<dbReference type="InterPro" id="IPR036691">
    <property type="entry name" value="Endo/exonu/phosph_ase_sf"/>
</dbReference>
<organism evidence="2">
    <name type="scientific">Homalodisca liturata</name>
    <dbReference type="NCBI Taxonomy" id="320908"/>
    <lineage>
        <taxon>Eukaryota</taxon>
        <taxon>Metazoa</taxon>
        <taxon>Ecdysozoa</taxon>
        <taxon>Arthropoda</taxon>
        <taxon>Hexapoda</taxon>
        <taxon>Insecta</taxon>
        <taxon>Pterygota</taxon>
        <taxon>Neoptera</taxon>
        <taxon>Paraneoptera</taxon>
        <taxon>Hemiptera</taxon>
        <taxon>Auchenorrhyncha</taxon>
        <taxon>Membracoidea</taxon>
        <taxon>Cicadellidae</taxon>
        <taxon>Cicadellinae</taxon>
        <taxon>Proconiini</taxon>
        <taxon>Homalodisca</taxon>
    </lineage>
</organism>
<dbReference type="Pfam" id="PF00078">
    <property type="entry name" value="RVT_1"/>
    <property type="match status" value="1"/>
</dbReference>
<dbReference type="InterPro" id="IPR000477">
    <property type="entry name" value="RT_dom"/>
</dbReference>
<accession>A0A1B6I1C2</accession>
<evidence type="ECO:0000259" key="1">
    <source>
        <dbReference type="PROSITE" id="PS50878"/>
    </source>
</evidence>
<sequence length="621" mass="70040">MIKIIFKKDITYIIGTYRSPDSNLEDTIATLTRIIDYTHVENKHLIIMGDINVDILEPDRNTAKLNEMLAYHNIQRVDLPATRITPISKSSIDWIASNMITEALDISVFNTGLSDHTAQKCTITNLEEIKTPKSVHRAIGGRNLDELKWLLINERWEKVYTSLNSEEAYNNYRTTVTIALDTACPLKTARTKKTKPKHFADAEALILKNDYLAYLNQFETTGNLADRIKATDLKKKYDQRLKTLRSQRIADQITNSQNKSKTIWETINSVRSKKQDTLPQLKLTINGQLIEDTYAVAEQFNDYFANIAKYTIDRNNGTARRPVELPGGTHTSELRSLRPTTQEELRSIIKSLKSKNSAGIDDISTKVLKHCAEELICPLTDIFNKSFNEGHVPSALKISKIYPKFKTGSRTELSNYRPISLLPTVAKLCEKVVLTRLLEHCTLNNLITSSQHGFVKGKSTTTAMIELLESVIDSLENGNLTTAIFLDFSKAFDCLGHDLILKKLNALGVTATALKWFESYLKDRSQVVEIKSTVKGTTKAFRSQPLPIQRGVPQGSVLGPVLFILFTNDLPEYLSEYTKTLMYADDTTLILDNHSPENLCLNAYIAVNMAYQYCDGNDLVV</sequence>
<dbReference type="Gene3D" id="3.60.10.10">
    <property type="entry name" value="Endonuclease/exonuclease/phosphatase"/>
    <property type="match status" value="1"/>
</dbReference>
<dbReference type="Pfam" id="PF14529">
    <property type="entry name" value="Exo_endo_phos_2"/>
    <property type="match status" value="1"/>
</dbReference>
<dbReference type="EMBL" id="GECU01026955">
    <property type="protein sequence ID" value="JAS80751.1"/>
    <property type="molecule type" value="Transcribed_RNA"/>
</dbReference>
<dbReference type="AlphaFoldDB" id="A0A1B6I1C2"/>
<dbReference type="GO" id="GO:0071897">
    <property type="term" value="P:DNA biosynthetic process"/>
    <property type="evidence" value="ECO:0007669"/>
    <property type="project" value="UniProtKB-ARBA"/>
</dbReference>
<dbReference type="SUPFAM" id="SSF56219">
    <property type="entry name" value="DNase I-like"/>
    <property type="match status" value="1"/>
</dbReference>
<dbReference type="InterPro" id="IPR005135">
    <property type="entry name" value="Endo/exonuclease/phosphatase"/>
</dbReference>
<reference evidence="2" key="1">
    <citation type="submission" date="2015-11" db="EMBL/GenBank/DDBJ databases">
        <title>De novo transcriptome assembly of four potential Pierce s Disease insect vectors from Arizona vineyards.</title>
        <authorList>
            <person name="Tassone E.E."/>
        </authorList>
    </citation>
    <scope>NUCLEOTIDE SEQUENCE</scope>
</reference>